<keyword evidence="2" id="KW-1185">Reference proteome</keyword>
<protein>
    <submittedName>
        <fullName evidence="1">Uncharacterized protein</fullName>
    </submittedName>
</protein>
<sequence length="118" mass="12815">MADFDDHALPRIPSRPQVEQLLGQKRTVAWDIALVYACGPNIDTVSCGPLPPCAALEPQGLNMVRQSAAERKKEKLPVEDENRSTELTGSFAALGSISFYGTPRSAAACLTAHATWYR</sequence>
<dbReference type="Proteomes" id="UP001305414">
    <property type="component" value="Unassembled WGS sequence"/>
</dbReference>
<dbReference type="EMBL" id="JAWHQM010000004">
    <property type="protein sequence ID" value="KAK5626912.1"/>
    <property type="molecule type" value="Genomic_DNA"/>
</dbReference>
<gene>
    <name evidence="1" type="ORF">RRF57_002627</name>
</gene>
<accession>A0AAN7Z1Z5</accession>
<proteinExistence type="predicted"/>
<reference evidence="1 2" key="1">
    <citation type="submission" date="2023-10" db="EMBL/GenBank/DDBJ databases">
        <title>Draft genome sequence of Xylaria bambusicola isolate GMP-LS, the root and basal stem rot pathogen of sugarcane in Indonesia.</title>
        <authorList>
            <person name="Selvaraj P."/>
            <person name="Muralishankar V."/>
            <person name="Muruganantham S."/>
            <person name="Sp S."/>
            <person name="Haryani S."/>
            <person name="Lau K.J.X."/>
            <person name="Naqvi N.I."/>
        </authorList>
    </citation>
    <scope>NUCLEOTIDE SEQUENCE [LARGE SCALE GENOMIC DNA]</scope>
    <source>
        <strain evidence="1">GMP-LS</strain>
    </source>
</reference>
<organism evidence="1 2">
    <name type="scientific">Xylaria bambusicola</name>
    <dbReference type="NCBI Taxonomy" id="326684"/>
    <lineage>
        <taxon>Eukaryota</taxon>
        <taxon>Fungi</taxon>
        <taxon>Dikarya</taxon>
        <taxon>Ascomycota</taxon>
        <taxon>Pezizomycotina</taxon>
        <taxon>Sordariomycetes</taxon>
        <taxon>Xylariomycetidae</taxon>
        <taxon>Xylariales</taxon>
        <taxon>Xylariaceae</taxon>
        <taxon>Xylaria</taxon>
    </lineage>
</organism>
<comment type="caution">
    <text evidence="1">The sequence shown here is derived from an EMBL/GenBank/DDBJ whole genome shotgun (WGS) entry which is preliminary data.</text>
</comment>
<evidence type="ECO:0000313" key="2">
    <source>
        <dbReference type="Proteomes" id="UP001305414"/>
    </source>
</evidence>
<evidence type="ECO:0000313" key="1">
    <source>
        <dbReference type="EMBL" id="KAK5626912.1"/>
    </source>
</evidence>
<dbReference type="AlphaFoldDB" id="A0AAN7Z1Z5"/>
<name>A0AAN7Z1Z5_9PEZI</name>